<keyword evidence="2" id="KW-1185">Reference proteome</keyword>
<gene>
    <name evidence="1" type="ORF">RRF57_000996</name>
</gene>
<dbReference type="EMBL" id="JAWHQM010000002">
    <property type="protein sequence ID" value="KAK5625280.1"/>
    <property type="molecule type" value="Genomic_DNA"/>
</dbReference>
<name>A0AAN7YUM1_9PEZI</name>
<comment type="caution">
    <text evidence="1">The sequence shown here is derived from an EMBL/GenBank/DDBJ whole genome shotgun (WGS) entry which is preliminary data.</text>
</comment>
<proteinExistence type="predicted"/>
<dbReference type="Proteomes" id="UP001305414">
    <property type="component" value="Unassembled WGS sequence"/>
</dbReference>
<accession>A0AAN7YUM1</accession>
<evidence type="ECO:0000313" key="1">
    <source>
        <dbReference type="EMBL" id="KAK5625280.1"/>
    </source>
</evidence>
<organism evidence="1 2">
    <name type="scientific">Xylaria bambusicola</name>
    <dbReference type="NCBI Taxonomy" id="326684"/>
    <lineage>
        <taxon>Eukaryota</taxon>
        <taxon>Fungi</taxon>
        <taxon>Dikarya</taxon>
        <taxon>Ascomycota</taxon>
        <taxon>Pezizomycotina</taxon>
        <taxon>Sordariomycetes</taxon>
        <taxon>Xylariomycetidae</taxon>
        <taxon>Xylariales</taxon>
        <taxon>Xylariaceae</taxon>
        <taxon>Xylaria</taxon>
    </lineage>
</organism>
<reference evidence="1 2" key="1">
    <citation type="submission" date="2023-10" db="EMBL/GenBank/DDBJ databases">
        <title>Draft genome sequence of Xylaria bambusicola isolate GMP-LS, the root and basal stem rot pathogen of sugarcane in Indonesia.</title>
        <authorList>
            <person name="Selvaraj P."/>
            <person name="Muralishankar V."/>
            <person name="Muruganantham S."/>
            <person name="Sp S."/>
            <person name="Haryani S."/>
            <person name="Lau K.J.X."/>
            <person name="Naqvi N.I."/>
        </authorList>
    </citation>
    <scope>NUCLEOTIDE SEQUENCE [LARGE SCALE GENOMIC DNA]</scope>
    <source>
        <strain evidence="1">GMP-LS</strain>
    </source>
</reference>
<sequence>MCSVRSRAQDDAKLKEKLHKACMKLDKEVGPAHSLHITASTASGQKAAGIAVSVLRVVGAEAAPEPDAAFMRPPTAKATISVRSVQRSHGASFFLAFSFSFGLRFGKFLDPRSKIAKCGRNEAECFHSQTLPVGTKRQEGVDSFAATRMHVRNSEYVGGGIAGGGITEKYGTATGSGLWGGRRGDIAGTNSHGRV</sequence>
<evidence type="ECO:0000313" key="2">
    <source>
        <dbReference type="Proteomes" id="UP001305414"/>
    </source>
</evidence>
<dbReference type="AlphaFoldDB" id="A0AAN7YUM1"/>
<protein>
    <submittedName>
        <fullName evidence="1">Uncharacterized protein</fullName>
    </submittedName>
</protein>